<evidence type="ECO:0000313" key="4">
    <source>
        <dbReference type="Proteomes" id="UP000824782"/>
    </source>
</evidence>
<name>A0AAV6ZL13_ENGPU</name>
<dbReference type="Proteomes" id="UP000824782">
    <property type="component" value="Unassembled WGS sequence"/>
</dbReference>
<sequence length="484" mass="55961">MDLISRKWRRPAPSRTDRRSWFTMAPRRRSSEADEKIIKQGCLIKSPPPYIFNKRASWKARLMKLCKIGDNSYVLRYYAYNGVSEEWKGEIPMSDIKSIEVGSDTMERVSTITRIFSISPNNILYIKTDKRGFYLVDEKPENIAEWEKHIREAWVKTRPTVTVDKPISSPVSLHQVIKNQDEVMRPKSYPEDYPHTETVLEEDLNRQRSHTDPEGCKKNPLTLNEYKELRHETSIEEKDASCKRKDYKMSGTCSQILPDIPPCEHQEVRRHSAAALLQSDPEQRRFSDEMTDPAYESEPEYSLYDTPRSIAMKMAESQDLSSEQEETSDLEDEVYQDMASISVDEPSHVPTKPPRNPPVTPKSRYFKGSQLRKAQILRMMYEQSSEGGLVSTSVTVPTEDLQRYMGIQEIGERLCVSKWKGPMHIGCLFHHGDHIESINEIRPGSKDFFHQMLENCITKEVTLKLKRNKSAAVFHQEGCSCDQS</sequence>
<dbReference type="PANTHER" id="PTHR47014">
    <property type="entry name" value="PLECKSTRIN HOMOLOGY DOMAIN-CONTAINING FAMILY S MEMBER 1"/>
    <property type="match status" value="1"/>
</dbReference>
<dbReference type="SUPFAM" id="SSF50729">
    <property type="entry name" value="PH domain-like"/>
    <property type="match status" value="1"/>
</dbReference>
<dbReference type="SMART" id="SM00233">
    <property type="entry name" value="PH"/>
    <property type="match status" value="1"/>
</dbReference>
<organism evidence="3 4">
    <name type="scientific">Engystomops pustulosus</name>
    <name type="common">Tungara frog</name>
    <name type="synonym">Physalaemus pustulosus</name>
    <dbReference type="NCBI Taxonomy" id="76066"/>
    <lineage>
        <taxon>Eukaryota</taxon>
        <taxon>Metazoa</taxon>
        <taxon>Chordata</taxon>
        <taxon>Craniata</taxon>
        <taxon>Vertebrata</taxon>
        <taxon>Euteleostomi</taxon>
        <taxon>Amphibia</taxon>
        <taxon>Batrachia</taxon>
        <taxon>Anura</taxon>
        <taxon>Neobatrachia</taxon>
        <taxon>Hyloidea</taxon>
        <taxon>Leptodactylidae</taxon>
        <taxon>Leiuperinae</taxon>
        <taxon>Engystomops</taxon>
    </lineage>
</organism>
<dbReference type="AlphaFoldDB" id="A0AAV6ZL13"/>
<evidence type="ECO:0000259" key="2">
    <source>
        <dbReference type="PROSITE" id="PS50003"/>
    </source>
</evidence>
<feature type="region of interest" description="Disordered" evidence="1">
    <location>
        <begin position="342"/>
        <end position="364"/>
    </location>
</feature>
<reference evidence="3" key="1">
    <citation type="thesis" date="2020" institute="ProQuest LLC" country="789 East Eisenhower Parkway, Ann Arbor, MI, USA">
        <title>Comparative Genomics and Chromosome Evolution.</title>
        <authorList>
            <person name="Mudd A.B."/>
        </authorList>
    </citation>
    <scope>NUCLEOTIDE SEQUENCE</scope>
    <source>
        <strain evidence="3">237g6f4</strain>
        <tissue evidence="3">Blood</tissue>
    </source>
</reference>
<gene>
    <name evidence="3" type="ORF">GDO81_019791</name>
</gene>
<dbReference type="PROSITE" id="PS50003">
    <property type="entry name" value="PH_DOMAIN"/>
    <property type="match status" value="1"/>
</dbReference>
<evidence type="ECO:0000256" key="1">
    <source>
        <dbReference type="SAM" id="MobiDB-lite"/>
    </source>
</evidence>
<dbReference type="InterPro" id="IPR042986">
    <property type="entry name" value="PLEKHS1"/>
</dbReference>
<feature type="domain" description="PH" evidence="2">
    <location>
        <begin position="36"/>
        <end position="155"/>
    </location>
</feature>
<comment type="caution">
    <text evidence="3">The sequence shown here is derived from an EMBL/GenBank/DDBJ whole genome shotgun (WGS) entry which is preliminary data.</text>
</comment>
<accession>A0AAV6ZL13</accession>
<evidence type="ECO:0000313" key="3">
    <source>
        <dbReference type="EMBL" id="KAG8549746.1"/>
    </source>
</evidence>
<keyword evidence="4" id="KW-1185">Reference proteome</keyword>
<dbReference type="InterPro" id="IPR011993">
    <property type="entry name" value="PH-like_dom_sf"/>
</dbReference>
<proteinExistence type="predicted"/>
<protein>
    <recommendedName>
        <fullName evidence="2">PH domain-containing protein</fullName>
    </recommendedName>
</protein>
<dbReference type="PANTHER" id="PTHR47014:SF1">
    <property type="entry name" value="PLECKSTRIN HOMOLOGY DOMAIN-CONTAINING FAMILY S MEMBER 1"/>
    <property type="match status" value="1"/>
</dbReference>
<dbReference type="Gene3D" id="2.30.29.30">
    <property type="entry name" value="Pleckstrin-homology domain (PH domain)/Phosphotyrosine-binding domain (PTB)"/>
    <property type="match status" value="1"/>
</dbReference>
<dbReference type="EMBL" id="WNYA01000136">
    <property type="protein sequence ID" value="KAG8549746.1"/>
    <property type="molecule type" value="Genomic_DNA"/>
</dbReference>
<feature type="compositionally biased region" description="Pro residues" evidence="1">
    <location>
        <begin position="351"/>
        <end position="360"/>
    </location>
</feature>
<dbReference type="InterPro" id="IPR001849">
    <property type="entry name" value="PH_domain"/>
</dbReference>